<dbReference type="InterPro" id="IPR002539">
    <property type="entry name" value="MaoC-like_dom"/>
</dbReference>
<feature type="domain" description="MaoC-like" evidence="1">
    <location>
        <begin position="202"/>
        <end position="275"/>
    </location>
</feature>
<dbReference type="EMBL" id="AP027272">
    <property type="protein sequence ID" value="BDX07221.1"/>
    <property type="molecule type" value="Genomic_DNA"/>
</dbReference>
<organism evidence="2 3">
    <name type="scientific">Planctobacterium marinum</name>
    <dbReference type="NCBI Taxonomy" id="1631968"/>
    <lineage>
        <taxon>Bacteria</taxon>
        <taxon>Pseudomonadati</taxon>
        <taxon>Pseudomonadota</taxon>
        <taxon>Gammaproteobacteria</taxon>
        <taxon>Alteromonadales</taxon>
        <taxon>Alteromonadaceae</taxon>
        <taxon>Planctobacterium</taxon>
    </lineage>
</organism>
<dbReference type="KEGG" id="pmaw:MACH26_27420"/>
<dbReference type="Pfam" id="PF01575">
    <property type="entry name" value="MaoC_dehydratas"/>
    <property type="match status" value="1"/>
</dbReference>
<name>A0AA48HIU2_9ALTE</name>
<dbReference type="Proteomes" id="UP001333710">
    <property type="component" value="Chromosome"/>
</dbReference>
<reference evidence="2" key="1">
    <citation type="submission" date="2023-01" db="EMBL/GenBank/DDBJ databases">
        <title>Complete genome sequence of Planctobacterium marinum strain Dej080120_11.</title>
        <authorList>
            <person name="Ueki S."/>
            <person name="Maruyama F."/>
        </authorList>
    </citation>
    <scope>NUCLEOTIDE SEQUENCE</scope>
    <source>
        <strain evidence="2">Dej080120_11</strain>
    </source>
</reference>
<sequence>MYQRARKEGAVKRIQLLKSLFKGNPAQSIAELPKLHFGAFNIIPDVQQVAAFNQVVAWQNADFLPPTWLQVSAFSGYLNLLSDPAFPFSPLGLVHVANQITVFKPLPVTEQYQLNCTLGNYQAHNKGVLFEIQLEVKIAGERVYQGKATNLAITKHSNKTPETESTTSGQLTSLGLLTPSGQSTSLNSSELANWNLASDVGRRYARVSGDYNPIHLYPLMAKLFGFRRHIAHGMYLKASALSKLLEDREASPCSAQITFRKPVFLPARLSLLAAELAVGRHDFELTHNGQLHAFGCVSRL</sequence>
<gene>
    <name evidence="2" type="ORF">MACH26_27420</name>
</gene>
<dbReference type="SUPFAM" id="SSF54637">
    <property type="entry name" value="Thioesterase/thiol ester dehydrase-isomerase"/>
    <property type="match status" value="2"/>
</dbReference>
<accession>A0AA48HIU2</accession>
<dbReference type="RefSeq" id="WP_338293203.1">
    <property type="nucleotide sequence ID" value="NZ_AP027272.1"/>
</dbReference>
<dbReference type="PANTHER" id="PTHR43841:SF1">
    <property type="entry name" value="3-HYDROXYACYL-THIOESTER DEHYDRATASE X"/>
    <property type="match status" value="1"/>
</dbReference>
<evidence type="ECO:0000259" key="1">
    <source>
        <dbReference type="Pfam" id="PF01575"/>
    </source>
</evidence>
<dbReference type="InterPro" id="IPR029069">
    <property type="entry name" value="HotDog_dom_sf"/>
</dbReference>
<protein>
    <submittedName>
        <fullName evidence="2">Acyl dehydratase</fullName>
    </submittedName>
</protein>
<dbReference type="PANTHER" id="PTHR43841">
    <property type="entry name" value="3-HYDROXYACYL-THIOESTER DEHYDRATASE HTDX-RELATED"/>
    <property type="match status" value="1"/>
</dbReference>
<dbReference type="Gene3D" id="3.10.129.10">
    <property type="entry name" value="Hotdog Thioesterase"/>
    <property type="match status" value="1"/>
</dbReference>
<keyword evidence="3" id="KW-1185">Reference proteome</keyword>
<dbReference type="AlphaFoldDB" id="A0AA48HIU2"/>
<evidence type="ECO:0000313" key="2">
    <source>
        <dbReference type="EMBL" id="BDX07221.1"/>
    </source>
</evidence>
<proteinExistence type="predicted"/>
<evidence type="ECO:0000313" key="3">
    <source>
        <dbReference type="Proteomes" id="UP001333710"/>
    </source>
</evidence>